<keyword evidence="11" id="KW-1185">Reference proteome</keyword>
<keyword evidence="10" id="KW-0436">Ligase</keyword>
<gene>
    <name evidence="9" type="primary">cobD</name>
    <name evidence="10" type="ORF">J2S03_000913</name>
</gene>
<evidence type="ECO:0000313" key="10">
    <source>
        <dbReference type="EMBL" id="MDQ0189097.1"/>
    </source>
</evidence>
<comment type="caution">
    <text evidence="9">Lacks conserved residue(s) required for the propagation of feature annotation.</text>
</comment>
<name>A0ABT9XFM3_9BACL</name>
<dbReference type="PANTHER" id="PTHR34308">
    <property type="entry name" value="COBALAMIN BIOSYNTHESIS PROTEIN CBIB"/>
    <property type="match status" value="1"/>
</dbReference>
<sequence>MAGAVVNSCLLAAGALVLNRLIGDPKFMPHPVMLLGRFITMLERHLHPDSVAFPARNRTAARSLRRHGITAPTGTDSAIGKRLPGIVLAVSTVMLAGGATWGMIALATAVSPILGALLSLWLISTTIAWKGLVEAGSNVYRCLLDKGLPDARVAVGMIVGRDTAQLSESEVIRAAVETLAENIVDAIVSPLFFACLGGAPLAMVYRAVNTLDSMVGYRNQKYIDFGWASARLDDVCNFVPARLTACFLAIAVWQSRLPVKRAWRVMRRDAAKHPSPNSGIPEAMVAGALGIALGGTNHYGGVPSVRSVMGERLREREPEDIARTARLVNWTATTAGFVTAAAGAAMAMLAGPSGPGVTHCLFSLLP</sequence>
<dbReference type="PANTHER" id="PTHR34308:SF1">
    <property type="entry name" value="COBALAMIN BIOSYNTHESIS PROTEIN CBIB"/>
    <property type="match status" value="1"/>
</dbReference>
<evidence type="ECO:0000313" key="11">
    <source>
        <dbReference type="Proteomes" id="UP001232973"/>
    </source>
</evidence>
<keyword evidence="6 9" id="KW-0812">Transmembrane</keyword>
<evidence type="ECO:0000256" key="9">
    <source>
        <dbReference type="HAMAP-Rule" id="MF_00024"/>
    </source>
</evidence>
<keyword evidence="5 9" id="KW-0169">Cobalamin biosynthesis</keyword>
<evidence type="ECO:0000256" key="2">
    <source>
        <dbReference type="ARBA" id="ARBA00004953"/>
    </source>
</evidence>
<accession>A0ABT9XFM3</accession>
<dbReference type="HAMAP" id="MF_00024">
    <property type="entry name" value="CobD_CbiB"/>
    <property type="match status" value="1"/>
</dbReference>
<keyword evidence="8 9" id="KW-0472">Membrane</keyword>
<comment type="pathway">
    <text evidence="2 9">Cofactor biosynthesis; adenosylcobalamin biosynthesis.</text>
</comment>
<comment type="function">
    <text evidence="9">Converts cobyric acid to cobinamide by the addition of aminopropanol on the F carboxylic group.</text>
</comment>
<dbReference type="GO" id="GO:0043757">
    <property type="term" value="F:adenosylcobinamide-phosphate synthase activity"/>
    <property type="evidence" value="ECO:0007669"/>
    <property type="project" value="UniProtKB-EC"/>
</dbReference>
<dbReference type="Pfam" id="PF03186">
    <property type="entry name" value="CobD_Cbib"/>
    <property type="match status" value="1"/>
</dbReference>
<evidence type="ECO:0000256" key="3">
    <source>
        <dbReference type="ARBA" id="ARBA00006263"/>
    </source>
</evidence>
<dbReference type="Proteomes" id="UP001232973">
    <property type="component" value="Unassembled WGS sequence"/>
</dbReference>
<evidence type="ECO:0000256" key="8">
    <source>
        <dbReference type="ARBA" id="ARBA00023136"/>
    </source>
</evidence>
<keyword evidence="7 9" id="KW-1133">Transmembrane helix</keyword>
<keyword evidence="4 9" id="KW-1003">Cell membrane</keyword>
<evidence type="ECO:0000256" key="4">
    <source>
        <dbReference type="ARBA" id="ARBA00022475"/>
    </source>
</evidence>
<reference evidence="10 11" key="1">
    <citation type="submission" date="2023-07" db="EMBL/GenBank/DDBJ databases">
        <title>Genomic Encyclopedia of Type Strains, Phase IV (KMG-IV): sequencing the most valuable type-strain genomes for metagenomic binning, comparative biology and taxonomic classification.</title>
        <authorList>
            <person name="Goeker M."/>
        </authorList>
    </citation>
    <scope>NUCLEOTIDE SEQUENCE [LARGE SCALE GENOMIC DNA]</scope>
    <source>
        <strain evidence="10 11">DSM 4006</strain>
    </source>
</reference>
<feature type="transmembrane region" description="Helical" evidence="9">
    <location>
        <begin position="101"/>
        <end position="123"/>
    </location>
</feature>
<organism evidence="10 11">
    <name type="scientific">Alicyclobacillus cycloheptanicus</name>
    <dbReference type="NCBI Taxonomy" id="1457"/>
    <lineage>
        <taxon>Bacteria</taxon>
        <taxon>Bacillati</taxon>
        <taxon>Bacillota</taxon>
        <taxon>Bacilli</taxon>
        <taxon>Bacillales</taxon>
        <taxon>Alicyclobacillaceae</taxon>
        <taxon>Alicyclobacillus</taxon>
    </lineage>
</organism>
<dbReference type="InterPro" id="IPR004485">
    <property type="entry name" value="Cobalamin_biosynth_CobD/CbiB"/>
</dbReference>
<dbReference type="NCBIfam" id="TIGR00380">
    <property type="entry name" value="cobal_cbiB"/>
    <property type="match status" value="1"/>
</dbReference>
<comment type="subcellular location">
    <subcellularLocation>
        <location evidence="1 9">Cell membrane</location>
        <topology evidence="1 9">Multi-pass membrane protein</topology>
    </subcellularLocation>
</comment>
<dbReference type="RefSeq" id="WP_274454891.1">
    <property type="nucleotide sequence ID" value="NZ_CP067097.1"/>
</dbReference>
<protein>
    <recommendedName>
        <fullName evidence="9">Cobalamin biosynthesis protein CobD</fullName>
    </recommendedName>
</protein>
<comment type="similarity">
    <text evidence="3 9">Belongs to the CobD/CbiB family.</text>
</comment>
<evidence type="ECO:0000256" key="7">
    <source>
        <dbReference type="ARBA" id="ARBA00022989"/>
    </source>
</evidence>
<evidence type="ECO:0000256" key="6">
    <source>
        <dbReference type="ARBA" id="ARBA00022692"/>
    </source>
</evidence>
<evidence type="ECO:0000256" key="1">
    <source>
        <dbReference type="ARBA" id="ARBA00004651"/>
    </source>
</evidence>
<evidence type="ECO:0000256" key="5">
    <source>
        <dbReference type="ARBA" id="ARBA00022573"/>
    </source>
</evidence>
<proteinExistence type="inferred from homology"/>
<dbReference type="EMBL" id="JAUSTP010000004">
    <property type="protein sequence ID" value="MDQ0189097.1"/>
    <property type="molecule type" value="Genomic_DNA"/>
</dbReference>
<comment type="caution">
    <text evidence="10">The sequence shown here is derived from an EMBL/GenBank/DDBJ whole genome shotgun (WGS) entry which is preliminary data.</text>
</comment>